<keyword evidence="8" id="KW-0653">Protein transport</keyword>
<feature type="transmembrane region" description="Helical" evidence="8">
    <location>
        <begin position="70"/>
        <end position="91"/>
    </location>
</feature>
<dbReference type="InterPro" id="IPR038552">
    <property type="entry name" value="Tim21_IMS_sf"/>
</dbReference>
<evidence type="ECO:0000256" key="2">
    <source>
        <dbReference type="ARBA" id="ARBA00010867"/>
    </source>
</evidence>
<dbReference type="PANTHER" id="PTHR13032:SF6">
    <property type="entry name" value="MITOCHONDRIAL IMPORT INNER MEMBRANE TRANSLOCASE SUBUNIT TIM21"/>
    <property type="match status" value="1"/>
</dbReference>
<accession>A0AAV7KBY8</accession>
<keyword evidence="10" id="KW-1185">Reference proteome</keyword>
<keyword evidence="7 8" id="KW-0472">Membrane</keyword>
<comment type="subcellular location">
    <subcellularLocation>
        <location evidence="8">Mitochondrion inner membrane</location>
        <topology evidence="8">Single-pass membrane protein</topology>
    </subcellularLocation>
    <subcellularLocation>
        <location evidence="1">Mitochondrion membrane</location>
        <topology evidence="1">Single-pass membrane protein</topology>
    </subcellularLocation>
</comment>
<evidence type="ECO:0000256" key="8">
    <source>
        <dbReference type="RuleBase" id="RU367142"/>
    </source>
</evidence>
<dbReference type="EMBL" id="JAKMXF010000111">
    <property type="protein sequence ID" value="KAI6657589.1"/>
    <property type="molecule type" value="Genomic_DNA"/>
</dbReference>
<evidence type="ECO:0000256" key="7">
    <source>
        <dbReference type="ARBA" id="ARBA00023136"/>
    </source>
</evidence>
<protein>
    <recommendedName>
        <fullName evidence="8">Mitochondrial import inner membrane translocase subunit Tim21</fullName>
    </recommendedName>
</protein>
<comment type="caution">
    <text evidence="9">The sequence shown here is derived from an EMBL/GenBank/DDBJ whole genome shotgun (WGS) entry which is preliminary data.</text>
</comment>
<evidence type="ECO:0000256" key="3">
    <source>
        <dbReference type="ARBA" id="ARBA00022692"/>
    </source>
</evidence>
<evidence type="ECO:0000256" key="4">
    <source>
        <dbReference type="ARBA" id="ARBA00022946"/>
    </source>
</evidence>
<sequence length="203" mass="23512">MSFISRVYQPIAYGKPYKHTYLCYSTKLQSPLDQENVNEKIRHSSLLKVVERDPKALTPIEKVVRGGKDATYSGVIIVAFGLTAILIWAFFSEFFSSNSLNSLFTRTLKVIREDENVRRVLGEPIRGFGEHTGWNRRRHIDHVPYKVGDSDHMRIEYNVRGQRRMGRVNADLKKDGRGRYQIRYLLIRLEGIPEGTLIVQDSR</sequence>
<dbReference type="InterPro" id="IPR013261">
    <property type="entry name" value="Tim21"/>
</dbReference>
<comment type="subunit">
    <text evidence="8">Component of the TIM23 complex.</text>
</comment>
<dbReference type="Pfam" id="PF08294">
    <property type="entry name" value="TIM21"/>
    <property type="match status" value="1"/>
</dbReference>
<dbReference type="PANTHER" id="PTHR13032">
    <property type="entry name" value="MITOCHONDRIAL IMPORT INNER MEMBRANE TRANSLOCASE SUBUNIT TIM21"/>
    <property type="match status" value="1"/>
</dbReference>
<evidence type="ECO:0000313" key="9">
    <source>
        <dbReference type="EMBL" id="KAI6657589.1"/>
    </source>
</evidence>
<evidence type="ECO:0000256" key="6">
    <source>
        <dbReference type="ARBA" id="ARBA00023128"/>
    </source>
</evidence>
<keyword evidence="4" id="KW-0809">Transit peptide</keyword>
<proteinExistence type="inferred from homology"/>
<keyword evidence="8" id="KW-0999">Mitochondrion inner membrane</keyword>
<evidence type="ECO:0000256" key="5">
    <source>
        <dbReference type="ARBA" id="ARBA00022989"/>
    </source>
</evidence>
<dbReference type="GO" id="GO:0005744">
    <property type="term" value="C:TIM23 mitochondrial import inner membrane translocase complex"/>
    <property type="evidence" value="ECO:0007669"/>
    <property type="project" value="UniProtKB-UniRule"/>
</dbReference>
<comment type="function">
    <text evidence="8">Essential component of the TIM23 complex, a complex that mediates the translocation of transit peptide-containing proteins across the mitochondrial inner membrane.</text>
</comment>
<organism evidence="9 10">
    <name type="scientific">Oopsacas minuta</name>
    <dbReference type="NCBI Taxonomy" id="111878"/>
    <lineage>
        <taxon>Eukaryota</taxon>
        <taxon>Metazoa</taxon>
        <taxon>Porifera</taxon>
        <taxon>Hexactinellida</taxon>
        <taxon>Hexasterophora</taxon>
        <taxon>Lyssacinosida</taxon>
        <taxon>Leucopsacidae</taxon>
        <taxon>Oopsacas</taxon>
    </lineage>
</organism>
<reference evidence="9 10" key="1">
    <citation type="journal article" date="2023" name="BMC Biol.">
        <title>The compact genome of the sponge Oopsacas minuta (Hexactinellida) is lacking key metazoan core genes.</title>
        <authorList>
            <person name="Santini S."/>
            <person name="Schenkelaars Q."/>
            <person name="Jourda C."/>
            <person name="Duchesne M."/>
            <person name="Belahbib H."/>
            <person name="Rocher C."/>
            <person name="Selva M."/>
            <person name="Riesgo A."/>
            <person name="Vervoort M."/>
            <person name="Leys S.P."/>
            <person name="Kodjabachian L."/>
            <person name="Le Bivic A."/>
            <person name="Borchiellini C."/>
            <person name="Claverie J.M."/>
            <person name="Renard E."/>
        </authorList>
    </citation>
    <scope>NUCLEOTIDE SEQUENCE [LARGE SCALE GENOMIC DNA]</scope>
    <source>
        <strain evidence="9">SPO-2</strain>
    </source>
</reference>
<keyword evidence="6 8" id="KW-0496">Mitochondrion</keyword>
<dbReference type="Proteomes" id="UP001165289">
    <property type="component" value="Unassembled WGS sequence"/>
</dbReference>
<name>A0AAV7KBY8_9METZ</name>
<dbReference type="GO" id="GO:0030150">
    <property type="term" value="P:protein import into mitochondrial matrix"/>
    <property type="evidence" value="ECO:0007669"/>
    <property type="project" value="UniProtKB-UniRule"/>
</dbReference>
<keyword evidence="3 8" id="KW-0812">Transmembrane</keyword>
<dbReference type="AlphaFoldDB" id="A0AAV7KBY8"/>
<evidence type="ECO:0000313" key="10">
    <source>
        <dbReference type="Proteomes" id="UP001165289"/>
    </source>
</evidence>
<dbReference type="Gene3D" id="3.10.450.320">
    <property type="entry name" value="Mitochondrial import inner membrane translocase subunit Tim21"/>
    <property type="match status" value="1"/>
</dbReference>
<evidence type="ECO:0000256" key="1">
    <source>
        <dbReference type="ARBA" id="ARBA00004304"/>
    </source>
</evidence>
<gene>
    <name evidence="9" type="ORF">LOD99_332</name>
</gene>
<comment type="similarity">
    <text evidence="2 8">Belongs to the TIM21 family.</text>
</comment>
<keyword evidence="5 8" id="KW-1133">Transmembrane helix</keyword>
<keyword evidence="8" id="KW-0813">Transport</keyword>
<keyword evidence="8" id="KW-0811">Translocation</keyword>